<name>A0A9X1ZUI1_9GAMM</name>
<dbReference type="Proteomes" id="UP001139333">
    <property type="component" value="Unassembled WGS sequence"/>
</dbReference>
<dbReference type="PANTHER" id="PTHR33747:SF1">
    <property type="entry name" value="ADENYLATE CYCLASE-ASSOCIATED CAP C-TERMINAL DOMAIN-CONTAINING PROTEIN"/>
    <property type="match status" value="1"/>
</dbReference>
<feature type="domain" description="YchJ-like middle NTF2-like" evidence="1">
    <location>
        <begin position="31"/>
        <end position="143"/>
    </location>
</feature>
<sequence>MSPNALCPCNSQLSYADCCQTLHSSSNMATTAEQLMRSRYCAFVVEDYRYLIDTHYKDFLHGLTQAQLAQNNPQWLSLEVIEHQLLSANPTVKNRIAFNHNYPDLPQAMVIFKAWYKTDKSVDVIYEASHFVFESNRWFYTYGEQMDCPLPTRNEACICLSGKKFKQCCGR</sequence>
<dbReference type="InterPro" id="IPR004027">
    <property type="entry name" value="SEC_C_motif"/>
</dbReference>
<dbReference type="AlphaFoldDB" id="A0A9X1ZUI1"/>
<dbReference type="Gene3D" id="3.10.450.50">
    <property type="match status" value="1"/>
</dbReference>
<comment type="caution">
    <text evidence="2">The sequence shown here is derived from an EMBL/GenBank/DDBJ whole genome shotgun (WGS) entry which is preliminary data.</text>
</comment>
<dbReference type="EMBL" id="JAKIKP010000004">
    <property type="protein sequence ID" value="MCL1142506.1"/>
    <property type="molecule type" value="Genomic_DNA"/>
</dbReference>
<protein>
    <submittedName>
        <fullName evidence="2">SEC-C domain-containing protein</fullName>
    </submittedName>
</protein>
<organism evidence="2 3">
    <name type="scientific">Shewanella gaetbuli</name>
    <dbReference type="NCBI Taxonomy" id="220752"/>
    <lineage>
        <taxon>Bacteria</taxon>
        <taxon>Pseudomonadati</taxon>
        <taxon>Pseudomonadota</taxon>
        <taxon>Gammaproteobacteria</taxon>
        <taxon>Alteromonadales</taxon>
        <taxon>Shewanellaceae</taxon>
        <taxon>Shewanella</taxon>
    </lineage>
</organism>
<dbReference type="PANTHER" id="PTHR33747">
    <property type="entry name" value="UPF0225 PROTEIN SCO1677"/>
    <property type="match status" value="1"/>
</dbReference>
<dbReference type="SUPFAM" id="SSF54427">
    <property type="entry name" value="NTF2-like"/>
    <property type="match status" value="1"/>
</dbReference>
<dbReference type="SUPFAM" id="SSF103642">
    <property type="entry name" value="Sec-C motif"/>
    <property type="match status" value="1"/>
</dbReference>
<evidence type="ECO:0000313" key="2">
    <source>
        <dbReference type="EMBL" id="MCL1142506.1"/>
    </source>
</evidence>
<dbReference type="InterPro" id="IPR032710">
    <property type="entry name" value="NTF2-like_dom_sf"/>
</dbReference>
<gene>
    <name evidence="2" type="ORF">L2672_07365</name>
</gene>
<proteinExistence type="predicted"/>
<keyword evidence="3" id="KW-1185">Reference proteome</keyword>
<dbReference type="Pfam" id="PF02810">
    <property type="entry name" value="SEC-C"/>
    <property type="match status" value="2"/>
</dbReference>
<reference evidence="2" key="1">
    <citation type="submission" date="2022-01" db="EMBL/GenBank/DDBJ databases">
        <title>Whole genome-based taxonomy of the Shewanellaceae.</title>
        <authorList>
            <person name="Martin-Rodriguez A.J."/>
        </authorList>
    </citation>
    <scope>NUCLEOTIDE SEQUENCE</scope>
    <source>
        <strain evidence="2">DSM 16422</strain>
    </source>
</reference>
<accession>A0A9X1ZUI1</accession>
<dbReference type="InterPro" id="IPR048469">
    <property type="entry name" value="YchJ-like_M"/>
</dbReference>
<evidence type="ECO:0000313" key="3">
    <source>
        <dbReference type="Proteomes" id="UP001139333"/>
    </source>
</evidence>
<evidence type="ECO:0000259" key="1">
    <source>
        <dbReference type="Pfam" id="PF17775"/>
    </source>
</evidence>
<dbReference type="Pfam" id="PF17775">
    <property type="entry name" value="YchJ_M-like"/>
    <property type="match status" value="1"/>
</dbReference>